<name>A0A3N4PYK9_9BACT</name>
<proteinExistence type="predicted"/>
<protein>
    <submittedName>
        <fullName evidence="1">Uncharacterized protein</fullName>
    </submittedName>
</protein>
<dbReference type="AlphaFoldDB" id="A0A3N4PYK9"/>
<sequence length="67" mass="7361">MNAAADVNAAGGTGRVLFYFEQTNSIIPKEDFVRLRLPGGGNRRKQGKHEYKDDPSKAVLLLGHVHV</sequence>
<accession>A0A3N4PYK9</accession>
<evidence type="ECO:0000313" key="1">
    <source>
        <dbReference type="EMBL" id="RPE13038.1"/>
    </source>
</evidence>
<dbReference type="Proteomes" id="UP000278351">
    <property type="component" value="Unassembled WGS sequence"/>
</dbReference>
<reference evidence="1 2" key="1">
    <citation type="submission" date="2018-11" db="EMBL/GenBank/DDBJ databases">
        <title>Chitinophaga lutea sp.nov., isolate from arsenic contaminated soil.</title>
        <authorList>
            <person name="Zong Y."/>
        </authorList>
    </citation>
    <scope>NUCLEOTIDE SEQUENCE [LARGE SCALE GENOMIC DNA]</scope>
    <source>
        <strain evidence="1 2">ZY74</strain>
    </source>
</reference>
<keyword evidence="2" id="KW-1185">Reference proteome</keyword>
<dbReference type="EMBL" id="RPDH01000001">
    <property type="protein sequence ID" value="RPE13038.1"/>
    <property type="molecule type" value="Genomic_DNA"/>
</dbReference>
<gene>
    <name evidence="1" type="ORF">EGT74_05735</name>
</gene>
<organism evidence="1 2">
    <name type="scientific">Chitinophaga lutea</name>
    <dbReference type="NCBI Taxonomy" id="2488634"/>
    <lineage>
        <taxon>Bacteria</taxon>
        <taxon>Pseudomonadati</taxon>
        <taxon>Bacteroidota</taxon>
        <taxon>Chitinophagia</taxon>
        <taxon>Chitinophagales</taxon>
        <taxon>Chitinophagaceae</taxon>
        <taxon>Chitinophaga</taxon>
    </lineage>
</organism>
<evidence type="ECO:0000313" key="2">
    <source>
        <dbReference type="Proteomes" id="UP000278351"/>
    </source>
</evidence>
<comment type="caution">
    <text evidence="1">The sequence shown here is derived from an EMBL/GenBank/DDBJ whole genome shotgun (WGS) entry which is preliminary data.</text>
</comment>